<dbReference type="PRINTS" id="PR00628">
    <property type="entry name" value="INSULINRSI"/>
</dbReference>
<keyword evidence="6" id="KW-0221">Differentiation</keyword>
<keyword evidence="4" id="KW-0341">Growth regulation</keyword>
<dbReference type="InterPro" id="IPR011993">
    <property type="entry name" value="PH-like_dom_sf"/>
</dbReference>
<dbReference type="PANTHER" id="PTHR10614">
    <property type="entry name" value="INSULIN RECEPTOR SUBSTRATE"/>
    <property type="match status" value="1"/>
</dbReference>
<evidence type="ECO:0000259" key="11">
    <source>
        <dbReference type="PROSITE" id="PS50003"/>
    </source>
</evidence>
<feature type="region of interest" description="Disordered" evidence="10">
    <location>
        <begin position="613"/>
        <end position="652"/>
    </location>
</feature>
<evidence type="ECO:0000313" key="13">
    <source>
        <dbReference type="Proteomes" id="UP000325440"/>
    </source>
</evidence>
<proteinExistence type="predicted"/>
<dbReference type="SMART" id="SM00310">
    <property type="entry name" value="PTBI"/>
    <property type="match status" value="1"/>
</dbReference>
<comment type="function">
    <text evidence="9">Activates phosphatidylinositol 3-kinase when bound to the regulatory p85 subunit. May mediate the control of various cellular processes by insulin-like peptides. When phosphorylated by the insulin receptor binds specifically to various cellular proteins containing SH2 domains. Involved in control of cell proliferation, cell size, and body and organ growth throughout development. Also has a role in a signaling pathway controlling the physiological response required to endure periods of low nutrient conditions. Insulin/insulin-like growth factor (IGF) signaling pathway has a role in regulating aging and is necessary in the ovary for vitellogenic maturation.</text>
</comment>
<evidence type="ECO:0000256" key="2">
    <source>
        <dbReference type="ARBA" id="ARBA00015710"/>
    </source>
</evidence>
<feature type="region of interest" description="Disordered" evidence="10">
    <location>
        <begin position="673"/>
        <end position="704"/>
    </location>
</feature>
<feature type="domain" description="PH" evidence="11">
    <location>
        <begin position="27"/>
        <end position="130"/>
    </location>
</feature>
<evidence type="ECO:0000256" key="5">
    <source>
        <dbReference type="ARBA" id="ARBA00022737"/>
    </source>
</evidence>
<dbReference type="SMART" id="SM00233">
    <property type="entry name" value="PH"/>
    <property type="match status" value="1"/>
</dbReference>
<dbReference type="AlphaFoldDB" id="A0A5E4N4Y5"/>
<dbReference type="PROSITE" id="PS50003">
    <property type="entry name" value="PH_DOMAIN"/>
    <property type="match status" value="1"/>
</dbReference>
<dbReference type="InterPro" id="IPR039011">
    <property type="entry name" value="IRS"/>
</dbReference>
<dbReference type="InterPro" id="IPR001849">
    <property type="entry name" value="PH_domain"/>
</dbReference>
<comment type="subunit">
    <text evidence="1">Bindings to phosphatidylinositol 3-kinase and SHP2.</text>
</comment>
<dbReference type="SMART" id="SM01244">
    <property type="entry name" value="IRS"/>
    <property type="match status" value="1"/>
</dbReference>
<keyword evidence="5" id="KW-0677">Repeat</keyword>
<evidence type="ECO:0000256" key="4">
    <source>
        <dbReference type="ARBA" id="ARBA00022604"/>
    </source>
</evidence>
<keyword evidence="7" id="KW-0896">Oogenesis</keyword>
<dbReference type="Proteomes" id="UP000325440">
    <property type="component" value="Unassembled WGS sequence"/>
</dbReference>
<feature type="compositionally biased region" description="Polar residues" evidence="10">
    <location>
        <begin position="628"/>
        <end position="648"/>
    </location>
</feature>
<dbReference type="Gene3D" id="2.30.29.30">
    <property type="entry name" value="Pleckstrin-homology domain (PH domain)/Phosphotyrosine-binding domain (PTB)"/>
    <property type="match status" value="2"/>
</dbReference>
<dbReference type="GO" id="GO:0005829">
    <property type="term" value="C:cytosol"/>
    <property type="evidence" value="ECO:0007669"/>
    <property type="project" value="TreeGrafter"/>
</dbReference>
<reference evidence="12 13" key="1">
    <citation type="submission" date="2019-08" db="EMBL/GenBank/DDBJ databases">
        <authorList>
            <person name="Alioto T."/>
            <person name="Alioto T."/>
            <person name="Gomez Garrido J."/>
        </authorList>
    </citation>
    <scope>NUCLEOTIDE SEQUENCE [LARGE SCALE GENOMIC DNA]</scope>
</reference>
<evidence type="ECO:0000256" key="9">
    <source>
        <dbReference type="ARBA" id="ARBA00046145"/>
    </source>
</evidence>
<dbReference type="GO" id="GO:0005886">
    <property type="term" value="C:plasma membrane"/>
    <property type="evidence" value="ECO:0007669"/>
    <property type="project" value="TreeGrafter"/>
</dbReference>
<feature type="region of interest" description="Disordered" evidence="10">
    <location>
        <begin position="245"/>
        <end position="264"/>
    </location>
</feature>
<evidence type="ECO:0000313" key="12">
    <source>
        <dbReference type="EMBL" id="VVC39762.1"/>
    </source>
</evidence>
<dbReference type="SUPFAM" id="SSF50729">
    <property type="entry name" value="PH domain-like"/>
    <property type="match status" value="2"/>
</dbReference>
<gene>
    <name evidence="12" type="ORF">CINCED_3A015014</name>
</gene>
<name>A0A5E4N4Y5_9HEMI</name>
<dbReference type="GO" id="GO:0048477">
    <property type="term" value="P:oogenesis"/>
    <property type="evidence" value="ECO:0007669"/>
    <property type="project" value="UniProtKB-KW"/>
</dbReference>
<dbReference type="PANTHER" id="PTHR10614:SF13">
    <property type="entry name" value="INSULIN RECEPTOR SUBSTRATE 1"/>
    <property type="match status" value="1"/>
</dbReference>
<evidence type="ECO:0000256" key="3">
    <source>
        <dbReference type="ARBA" id="ARBA00022553"/>
    </source>
</evidence>
<dbReference type="GO" id="GO:0005158">
    <property type="term" value="F:insulin receptor binding"/>
    <property type="evidence" value="ECO:0007669"/>
    <property type="project" value="InterPro"/>
</dbReference>
<dbReference type="GO" id="GO:0008286">
    <property type="term" value="P:insulin receptor signaling pathway"/>
    <property type="evidence" value="ECO:0007669"/>
    <property type="project" value="InterPro"/>
</dbReference>
<organism evidence="12 13">
    <name type="scientific">Cinara cedri</name>
    <dbReference type="NCBI Taxonomy" id="506608"/>
    <lineage>
        <taxon>Eukaryota</taxon>
        <taxon>Metazoa</taxon>
        <taxon>Ecdysozoa</taxon>
        <taxon>Arthropoda</taxon>
        <taxon>Hexapoda</taxon>
        <taxon>Insecta</taxon>
        <taxon>Pterygota</taxon>
        <taxon>Neoptera</taxon>
        <taxon>Paraneoptera</taxon>
        <taxon>Hemiptera</taxon>
        <taxon>Sternorrhyncha</taxon>
        <taxon>Aphidomorpha</taxon>
        <taxon>Aphidoidea</taxon>
        <taxon>Aphididae</taxon>
        <taxon>Lachninae</taxon>
        <taxon>Cinara</taxon>
    </lineage>
</organism>
<evidence type="ECO:0000256" key="7">
    <source>
        <dbReference type="ARBA" id="ARBA00022943"/>
    </source>
</evidence>
<feature type="compositionally biased region" description="Polar residues" evidence="10">
    <location>
        <begin position="689"/>
        <end position="698"/>
    </location>
</feature>
<protein>
    <recommendedName>
        <fullName evidence="2">Insulin receptor substrate 1</fullName>
    </recommendedName>
    <alternativeName>
        <fullName evidence="8">Protein chico</fullName>
    </alternativeName>
</protein>
<evidence type="ECO:0000256" key="8">
    <source>
        <dbReference type="ARBA" id="ARBA00033282"/>
    </source>
</evidence>
<evidence type="ECO:0000256" key="1">
    <source>
        <dbReference type="ARBA" id="ARBA00011440"/>
    </source>
</evidence>
<keyword evidence="3" id="KW-0597">Phosphoprotein</keyword>
<feature type="compositionally biased region" description="Low complexity" evidence="10">
    <location>
        <begin position="439"/>
        <end position="458"/>
    </location>
</feature>
<dbReference type="GO" id="GO:0043548">
    <property type="term" value="F:phosphatidylinositol 3-kinase binding"/>
    <property type="evidence" value="ECO:0007669"/>
    <property type="project" value="TreeGrafter"/>
</dbReference>
<sequence>MCLKKIFKMSGLNIRWYNSRPKNAMVGVVKIGYLKKNKSTKKKFFVLRELTAFGGPACLEYYDTEKKWRNNGSPNKVIVLKACFNITKRVDSRTKKTIIRINTSHNNFSILFDTDTELDEWLDLMLVLQRVNKNYGHIDSIKEPLEHIWHVVIMNKGLGNNAKLLGMTGLCLCDKTMSIMKYPTRSKLQTTIDINLSSIRRSGALGTVFYMEVGQSSPFGPGQLWLDALSSQIAKSIHGILMGATSQSSTNHDQPKVRARSSSFNEGSRLMNCSSKQRSSFYDENNPGLQYKNNSQSFSTLNNGNFDLSRTGSVRERCDSMPLRPRAISENYSTHSYNGILSPRQSFHRRCNCVSASSSISGFSDSGLSTWDTSLSKLTDTTDGNSSCYTNFNNQQTAILEENHEDFVSCRPLDKEEDLLRQTTDSNVNNNINLINNNFGGNRSSSSSQAGSCCDSNSPYGSPTNGDEHPYTLLDPSIAGTSPPTDGYLPMKPGSKCTHYNNYTLMEGQNSSKQDTLPKTQVELVEGYVPMAPVNKISSEYVPMECTKQESIKSGTPSTDTRFSSIHLDRVCSMLAPLEDEEPIRATRAYSVGSKDGLREKIDKINADRARTRAFSVGSRGQLPPSGLNHNDNQSGDSTSVSEQSDSGNHMEINFSCNSKLRRNYKATYRSLSAQAPADSSPKLCPSPDSCTHRSSGRSPPKSIASIATSVDNKRTLSGAVHGISRSPPSSHTYLSPTLERVSEVPGVEVFDNYTLMKPVQGLFPNENVSPVLEESSKRNYVNVWEAASNSFPLMKIIGGLNWKKNKKRSAMPVQLNMSNNEGIDEVDCYTTIRPGVHTIPLRSDQNNSKLPTDALLNVLQDELADLVLSDQPIDIYNSKNCHQSENSVSSLDG</sequence>
<accession>A0A5E4N4Y5</accession>
<evidence type="ECO:0000256" key="6">
    <source>
        <dbReference type="ARBA" id="ARBA00022782"/>
    </source>
</evidence>
<dbReference type="EMBL" id="CABPRJ010001897">
    <property type="protein sequence ID" value="VVC39762.1"/>
    <property type="molecule type" value="Genomic_DNA"/>
</dbReference>
<feature type="region of interest" description="Disordered" evidence="10">
    <location>
        <begin position="439"/>
        <end position="493"/>
    </location>
</feature>
<evidence type="ECO:0000256" key="10">
    <source>
        <dbReference type="SAM" id="MobiDB-lite"/>
    </source>
</evidence>
<dbReference type="InterPro" id="IPR002404">
    <property type="entry name" value="IRS_PTB"/>
</dbReference>
<keyword evidence="13" id="KW-1185">Reference proteome</keyword>
<dbReference type="OrthoDB" id="946068at2759"/>